<dbReference type="AlphaFoldDB" id="A0A3A8MV01"/>
<dbReference type="RefSeq" id="WP_120629244.1">
    <property type="nucleotide sequence ID" value="NZ_RAWG01000307.1"/>
</dbReference>
<comment type="caution">
    <text evidence="1">The sequence shown here is derived from an EMBL/GenBank/DDBJ whole genome shotgun (WGS) entry which is preliminary data.</text>
</comment>
<evidence type="ECO:0008006" key="3">
    <source>
        <dbReference type="Google" id="ProtNLM"/>
    </source>
</evidence>
<dbReference type="Proteomes" id="UP000273405">
    <property type="component" value="Unassembled WGS sequence"/>
</dbReference>
<name>A0A3A8MV01_9BACT</name>
<dbReference type="OrthoDB" id="4119964at2"/>
<keyword evidence="2" id="KW-1185">Reference proteome</keyword>
<accession>A0A3A8MV01</accession>
<reference evidence="2" key="1">
    <citation type="submission" date="2018-09" db="EMBL/GenBank/DDBJ databases">
        <authorList>
            <person name="Livingstone P.G."/>
            <person name="Whitworth D.E."/>
        </authorList>
    </citation>
    <scope>NUCLEOTIDE SEQUENCE [LARGE SCALE GENOMIC DNA]</scope>
    <source>
        <strain evidence="2">CA040B</strain>
    </source>
</reference>
<dbReference type="EMBL" id="RAWG01000307">
    <property type="protein sequence ID" value="RKH36088.1"/>
    <property type="molecule type" value="Genomic_DNA"/>
</dbReference>
<proteinExistence type="predicted"/>
<gene>
    <name evidence="1" type="ORF">D7X12_33240</name>
</gene>
<organism evidence="1 2">
    <name type="scientific">Corallococcus sicarius</name>
    <dbReference type="NCBI Taxonomy" id="2316726"/>
    <lineage>
        <taxon>Bacteria</taxon>
        <taxon>Pseudomonadati</taxon>
        <taxon>Myxococcota</taxon>
        <taxon>Myxococcia</taxon>
        <taxon>Myxococcales</taxon>
        <taxon>Cystobacterineae</taxon>
        <taxon>Myxococcaceae</taxon>
        <taxon>Corallococcus</taxon>
    </lineage>
</organism>
<sequence length="204" mass="22910">MKAYKFRSASQLSFALEIIFDQRLYCADWKTLNDPMEGMFAFSVPAGADRNVVDIAVQGIVNGKTGLRVCSLSTTFDCHLLWAHYAGGFDGLALEVEIPDDDPRARHVTYGGVFAAVNDINKLPDDIARDVLFSKYREWEYEREVRILQTGNYFDLPTPVQRVIVGHRMRPSVLRAIQIICEKQGIPLLRTGIGDEGIDADVIE</sequence>
<evidence type="ECO:0000313" key="2">
    <source>
        <dbReference type="Proteomes" id="UP000273405"/>
    </source>
</evidence>
<evidence type="ECO:0000313" key="1">
    <source>
        <dbReference type="EMBL" id="RKH36088.1"/>
    </source>
</evidence>
<protein>
    <recommendedName>
        <fullName evidence="3">DUF2971 domain-containing protein</fullName>
    </recommendedName>
</protein>